<keyword evidence="2 5" id="KW-0812">Transmembrane</keyword>
<keyword evidence="6" id="KW-0808">Transferase</keyword>
<evidence type="ECO:0000313" key="6">
    <source>
        <dbReference type="EMBL" id="KKQ35900.1"/>
    </source>
</evidence>
<dbReference type="GO" id="GO:0032259">
    <property type="term" value="P:methylation"/>
    <property type="evidence" value="ECO:0007669"/>
    <property type="project" value="UniProtKB-KW"/>
</dbReference>
<accession>A0A0G0HBI3</accession>
<dbReference type="AlphaFoldDB" id="A0A0G0HBI3"/>
<keyword evidence="3 5" id="KW-1133">Transmembrane helix</keyword>
<dbReference type="PANTHER" id="PTHR43847">
    <property type="entry name" value="BLL3993 PROTEIN"/>
    <property type="match status" value="1"/>
</dbReference>
<feature type="transmembrane region" description="Helical" evidence="5">
    <location>
        <begin position="45"/>
        <end position="64"/>
    </location>
</feature>
<feature type="transmembrane region" description="Helical" evidence="5">
    <location>
        <begin position="20"/>
        <end position="38"/>
    </location>
</feature>
<organism evidence="6 7">
    <name type="scientific">Candidatus Nomurabacteria bacterium GW2011_GWB1_37_5</name>
    <dbReference type="NCBI Taxonomy" id="1618742"/>
    <lineage>
        <taxon>Bacteria</taxon>
        <taxon>Candidatus Nomuraibacteriota</taxon>
    </lineage>
</organism>
<dbReference type="GO" id="GO:0008168">
    <property type="term" value="F:methyltransferase activity"/>
    <property type="evidence" value="ECO:0007669"/>
    <property type="project" value="UniProtKB-KW"/>
</dbReference>
<name>A0A0G0HBI3_9BACT</name>
<dbReference type="Gene3D" id="1.20.120.1630">
    <property type="match status" value="1"/>
</dbReference>
<dbReference type="EMBL" id="LBTF01000003">
    <property type="protein sequence ID" value="KKQ35900.1"/>
    <property type="molecule type" value="Genomic_DNA"/>
</dbReference>
<dbReference type="InterPro" id="IPR052527">
    <property type="entry name" value="Metal_cation-efflux_comp"/>
</dbReference>
<dbReference type="GO" id="GO:0012505">
    <property type="term" value="C:endomembrane system"/>
    <property type="evidence" value="ECO:0007669"/>
    <property type="project" value="UniProtKB-SubCell"/>
</dbReference>
<dbReference type="InterPro" id="IPR007318">
    <property type="entry name" value="Phopholipid_MeTrfase"/>
</dbReference>
<dbReference type="PANTHER" id="PTHR43847:SF1">
    <property type="entry name" value="BLL3993 PROTEIN"/>
    <property type="match status" value="1"/>
</dbReference>
<evidence type="ECO:0000313" key="7">
    <source>
        <dbReference type="Proteomes" id="UP000033876"/>
    </source>
</evidence>
<evidence type="ECO:0000256" key="5">
    <source>
        <dbReference type="SAM" id="Phobius"/>
    </source>
</evidence>
<evidence type="ECO:0000256" key="4">
    <source>
        <dbReference type="ARBA" id="ARBA00023136"/>
    </source>
</evidence>
<proteinExistence type="predicted"/>
<comment type="subcellular location">
    <subcellularLocation>
        <location evidence="1">Endomembrane system</location>
        <topology evidence="1">Multi-pass membrane protein</topology>
    </subcellularLocation>
</comment>
<feature type="transmembrane region" description="Helical" evidence="5">
    <location>
        <begin position="96"/>
        <end position="125"/>
    </location>
</feature>
<evidence type="ECO:0000256" key="1">
    <source>
        <dbReference type="ARBA" id="ARBA00004127"/>
    </source>
</evidence>
<sequence>MDPDNQKKESVHGILAHSYTVYFVFLIIGILLDLIFPIRLIPNQISGAIGLTLIVIGPLLILWAQRTSLAIRNKMEKLTRDDFKHGPYSITRHPTYLGVIFMVLGFGFLVNSIVIIAASIIAALFTKFYYIKREELLLEKNYGDDYIEYKKNTSSWL</sequence>
<keyword evidence="6" id="KW-0489">Methyltransferase</keyword>
<reference evidence="6 7" key="1">
    <citation type="journal article" date="2015" name="Nature">
        <title>rRNA introns, odd ribosomes, and small enigmatic genomes across a large radiation of phyla.</title>
        <authorList>
            <person name="Brown C.T."/>
            <person name="Hug L.A."/>
            <person name="Thomas B.C."/>
            <person name="Sharon I."/>
            <person name="Castelle C.J."/>
            <person name="Singh A."/>
            <person name="Wilkins M.J."/>
            <person name="Williams K.H."/>
            <person name="Banfield J.F."/>
        </authorList>
    </citation>
    <scope>NUCLEOTIDE SEQUENCE [LARGE SCALE GENOMIC DNA]</scope>
</reference>
<gene>
    <name evidence="6" type="ORF">US50_C0003G0020</name>
</gene>
<dbReference type="Proteomes" id="UP000033876">
    <property type="component" value="Unassembled WGS sequence"/>
</dbReference>
<keyword evidence="4 5" id="KW-0472">Membrane</keyword>
<evidence type="ECO:0000256" key="2">
    <source>
        <dbReference type="ARBA" id="ARBA00022692"/>
    </source>
</evidence>
<evidence type="ECO:0000256" key="3">
    <source>
        <dbReference type="ARBA" id="ARBA00022989"/>
    </source>
</evidence>
<protein>
    <submittedName>
        <fullName evidence="6">Isoprenylcysteine carboxyl methyltransferase</fullName>
    </submittedName>
</protein>
<comment type="caution">
    <text evidence="6">The sequence shown here is derived from an EMBL/GenBank/DDBJ whole genome shotgun (WGS) entry which is preliminary data.</text>
</comment>
<dbReference type="Pfam" id="PF04191">
    <property type="entry name" value="PEMT"/>
    <property type="match status" value="1"/>
</dbReference>